<dbReference type="SUPFAM" id="SSF46689">
    <property type="entry name" value="Homeodomain-like"/>
    <property type="match status" value="1"/>
</dbReference>
<evidence type="ECO:0000313" key="3">
    <source>
        <dbReference type="Proteomes" id="UP001218188"/>
    </source>
</evidence>
<accession>A0AAD6RYR1</accession>
<proteinExistence type="predicted"/>
<keyword evidence="3" id="KW-1185">Reference proteome</keyword>
<feature type="region of interest" description="Disordered" evidence="1">
    <location>
        <begin position="60"/>
        <end position="137"/>
    </location>
</feature>
<protein>
    <recommendedName>
        <fullName evidence="4">Homeobox domain-containing protein</fullName>
    </recommendedName>
</protein>
<dbReference type="EMBL" id="JARJCM010000416">
    <property type="protein sequence ID" value="KAJ7017328.1"/>
    <property type="molecule type" value="Genomic_DNA"/>
</dbReference>
<name>A0AAD6RYR1_9AGAR</name>
<gene>
    <name evidence="2" type="ORF">C8F04DRAFT_1406042</name>
</gene>
<reference evidence="2" key="1">
    <citation type="submission" date="2023-03" db="EMBL/GenBank/DDBJ databases">
        <title>Massive genome expansion in bonnet fungi (Mycena s.s.) driven by repeated elements and novel gene families across ecological guilds.</title>
        <authorList>
            <consortium name="Lawrence Berkeley National Laboratory"/>
            <person name="Harder C.B."/>
            <person name="Miyauchi S."/>
            <person name="Viragh M."/>
            <person name="Kuo A."/>
            <person name="Thoen E."/>
            <person name="Andreopoulos B."/>
            <person name="Lu D."/>
            <person name="Skrede I."/>
            <person name="Drula E."/>
            <person name="Henrissat B."/>
            <person name="Morin E."/>
            <person name="Kohler A."/>
            <person name="Barry K."/>
            <person name="LaButti K."/>
            <person name="Morin E."/>
            <person name="Salamov A."/>
            <person name="Lipzen A."/>
            <person name="Mereny Z."/>
            <person name="Hegedus B."/>
            <person name="Baldrian P."/>
            <person name="Stursova M."/>
            <person name="Weitz H."/>
            <person name="Taylor A."/>
            <person name="Grigoriev I.V."/>
            <person name="Nagy L.G."/>
            <person name="Martin F."/>
            <person name="Kauserud H."/>
        </authorList>
    </citation>
    <scope>NUCLEOTIDE SEQUENCE</scope>
    <source>
        <strain evidence="2">CBHHK200</strain>
    </source>
</reference>
<organism evidence="2 3">
    <name type="scientific">Mycena alexandri</name>
    <dbReference type="NCBI Taxonomy" id="1745969"/>
    <lineage>
        <taxon>Eukaryota</taxon>
        <taxon>Fungi</taxon>
        <taxon>Dikarya</taxon>
        <taxon>Basidiomycota</taxon>
        <taxon>Agaricomycotina</taxon>
        <taxon>Agaricomycetes</taxon>
        <taxon>Agaricomycetidae</taxon>
        <taxon>Agaricales</taxon>
        <taxon>Marasmiineae</taxon>
        <taxon>Mycenaceae</taxon>
        <taxon>Mycena</taxon>
    </lineage>
</organism>
<dbReference type="Gene3D" id="1.10.10.60">
    <property type="entry name" value="Homeodomain-like"/>
    <property type="match status" value="1"/>
</dbReference>
<dbReference type="InterPro" id="IPR009057">
    <property type="entry name" value="Homeodomain-like_sf"/>
</dbReference>
<evidence type="ECO:0008006" key="4">
    <source>
        <dbReference type="Google" id="ProtNLM"/>
    </source>
</evidence>
<evidence type="ECO:0000313" key="2">
    <source>
        <dbReference type="EMBL" id="KAJ7017328.1"/>
    </source>
</evidence>
<dbReference type="Proteomes" id="UP001218188">
    <property type="component" value="Unassembled WGS sequence"/>
</dbReference>
<feature type="compositionally biased region" description="Polar residues" evidence="1">
    <location>
        <begin position="111"/>
        <end position="128"/>
    </location>
</feature>
<dbReference type="AlphaFoldDB" id="A0AAD6RYR1"/>
<comment type="caution">
    <text evidence="2">The sequence shown here is derived from an EMBL/GenBank/DDBJ whole genome shotgun (WGS) entry which is preliminary data.</text>
</comment>
<sequence length="449" mass="50120">MSAAEKKRIVVYANPKQREVLNSAYRNKNDFTAEEYNTLSSETGLTVPWINAWVVRTRKAKRNGMGSQPDEPPRRKAGRPPRQSNPEPTAIAPEMDPLPRPEDSFVLKAPTFSTPIESVASRSSSNPDQYGPLSLSAGSHASYHESEIYVPSTKPSASHLQQSWPGERPWIQSGLEPPTAISPAMDSLPHADDSSMLARKVSTTSSIPAPISDASVAFSSTYSSRQYYHESEIHVPLEKPSDSQSQQPSPFNGPMLLPRQSHFVENIDPTLQGVPDQLNTWGSPYIRQLVQRHHHSLALHRPPSHYSSPEINSLFPSPRRFALRKTRQIFLFRLFVPEHIIKQDNSESPTTNFEFELPKSDFPTTTVFNTPIDGQLLCTTPLTKVDSVAFDVGKTPFRHLEVLHGHAVGSMTVDEMYDQLLDEDLAVRDPFQAAMGLVFMSRTGLNWSS</sequence>
<evidence type="ECO:0000256" key="1">
    <source>
        <dbReference type="SAM" id="MobiDB-lite"/>
    </source>
</evidence>